<dbReference type="AlphaFoldDB" id="A0A4Y1WVJ2"/>
<dbReference type="RefSeq" id="WP_141413086.1">
    <property type="nucleotide sequence ID" value="NZ_AP019735.1"/>
</dbReference>
<evidence type="ECO:0000313" key="4">
    <source>
        <dbReference type="Proteomes" id="UP000318946"/>
    </source>
</evidence>
<feature type="chain" id="PRO_5021428509" description="BT-3987-like N-terminal domain-containing protein" evidence="1">
    <location>
        <begin position="29"/>
        <end position="494"/>
    </location>
</feature>
<evidence type="ECO:0000256" key="1">
    <source>
        <dbReference type="SAM" id="SignalP"/>
    </source>
</evidence>
<organism evidence="3 4">
    <name type="scientific">Alistipes communis</name>
    <dbReference type="NCBI Taxonomy" id="2585118"/>
    <lineage>
        <taxon>Bacteria</taxon>
        <taxon>Pseudomonadati</taxon>
        <taxon>Bacteroidota</taxon>
        <taxon>Bacteroidia</taxon>
        <taxon>Bacteroidales</taxon>
        <taxon>Rikenellaceae</taxon>
        <taxon>Alistipes</taxon>
    </lineage>
</organism>
<protein>
    <recommendedName>
        <fullName evidence="2">BT-3987-like N-terminal domain-containing protein</fullName>
    </recommendedName>
</protein>
<dbReference type="Gene3D" id="2.60.40.1740">
    <property type="entry name" value="hypothetical protein (bacova_03559)"/>
    <property type="match status" value="1"/>
</dbReference>
<dbReference type="OrthoDB" id="2582440at2"/>
<dbReference type="Proteomes" id="UP000318946">
    <property type="component" value="Chromosome"/>
</dbReference>
<evidence type="ECO:0000259" key="2">
    <source>
        <dbReference type="Pfam" id="PF08522"/>
    </source>
</evidence>
<proteinExistence type="predicted"/>
<dbReference type="PROSITE" id="PS51257">
    <property type="entry name" value="PROKAR_LIPOPROTEIN"/>
    <property type="match status" value="1"/>
</dbReference>
<keyword evidence="4" id="KW-1185">Reference proteome</keyword>
<evidence type="ECO:0000313" key="3">
    <source>
        <dbReference type="EMBL" id="BBL04725.1"/>
    </source>
</evidence>
<sequence length="494" mass="54567">MKTYEFLKRNALLLLLAAAAGFSGGCNQTEIDMFPADESGIVSTDTQMGYLTDENAQREFVTVEVRERGGGSVALYLRATKKSGTASEVSLVYAPEVLEAYNEQTGNSFEALPETAVGFSSGKFSLAAGSQQSGELTLNYALTTEQAVGATYVIPVRAEVVSGELKMKSEDAEYLIFLNVVENPGDCDKGEDAAKVFCVMETNDVNPLNLLSFTLDDSGKYLFDALVLFSDNIILDEATGTVHALVNDNIKYILNNREKYLTPLQERGMKVILAITPYHTHAGVANLKPATADAFAKELKIICDTYELDGVFFDDEYTALVSPPPTGFYAENTAEAAADLMFRVKRMMPDRWVVAYQLGAIWDLSGEGCEFEADDKTWLPGDYIDYVMVDYSESAWASLAQFPGLPASRFGLHSFDFNSYTPLWPSVGRLEQVRDTYKTLFLYGLNPYHRSGSFDTTPVGSSEKMTQVQALERVTSTLYGEEMLFDGHTYTKDW</sequence>
<dbReference type="Pfam" id="PF08522">
    <property type="entry name" value="BT_3987-like_N"/>
    <property type="match status" value="1"/>
</dbReference>
<dbReference type="InterPro" id="IPR017853">
    <property type="entry name" value="GH"/>
</dbReference>
<feature type="domain" description="BT-3987-like N-terminal" evidence="2">
    <location>
        <begin position="49"/>
        <end position="164"/>
    </location>
</feature>
<reference evidence="4" key="1">
    <citation type="submission" date="2019-06" db="EMBL/GenBank/DDBJ databases">
        <title>Alistipes onderdonkii subsp. vulgaris subsp. nov., Alistipes dispar sp. nov. and Alistipes communis sp. nov., isolated from human faeces, and creation of Alistipes onderdonkii subsp. onderdonkii subsp. nov.</title>
        <authorList>
            <person name="Sakamoto M."/>
            <person name="Ikeyama N."/>
            <person name="Ogata Y."/>
            <person name="Suda W."/>
            <person name="Iino T."/>
            <person name="Hattori M."/>
            <person name="Ohkuma M."/>
        </authorList>
    </citation>
    <scope>NUCLEOTIDE SEQUENCE [LARGE SCALE GENOMIC DNA]</scope>
    <source>
        <strain evidence="4">5CBH24</strain>
    </source>
</reference>
<feature type="signal peptide" evidence="1">
    <location>
        <begin position="1"/>
        <end position="28"/>
    </location>
</feature>
<name>A0A4Y1WVJ2_9BACT</name>
<dbReference type="GeneID" id="78342755"/>
<keyword evidence="1" id="KW-0732">Signal</keyword>
<accession>A0A4Y1WVJ2</accession>
<dbReference type="SUPFAM" id="SSF51445">
    <property type="entry name" value="(Trans)glycosidases"/>
    <property type="match status" value="1"/>
</dbReference>
<dbReference type="EMBL" id="AP019735">
    <property type="protein sequence ID" value="BBL04725.1"/>
    <property type="molecule type" value="Genomic_DNA"/>
</dbReference>
<dbReference type="InterPro" id="IPR013728">
    <property type="entry name" value="BT_3987-like_N"/>
</dbReference>
<dbReference type="KEGG" id="acou:A5CBH24_20380"/>
<dbReference type="Gene3D" id="3.20.20.80">
    <property type="entry name" value="Glycosidases"/>
    <property type="match status" value="1"/>
</dbReference>
<gene>
    <name evidence="3" type="ORF">A5CBH24_20380</name>
</gene>